<dbReference type="Proteomes" id="UP000593565">
    <property type="component" value="Unassembled WGS sequence"/>
</dbReference>
<dbReference type="PANTHER" id="PTHR23022:SF135">
    <property type="entry name" value="SI:DKEY-77F5.3"/>
    <property type="match status" value="1"/>
</dbReference>
<dbReference type="InterPro" id="IPR002492">
    <property type="entry name" value="Transposase_Tc1-like"/>
</dbReference>
<sequence length="326" mass="38077">MEKRKKRRELSEDLRSKIVEKYQQSQGYKSISRDLKVPLSTVRNIIKKFITHGTVANLPGRGRKRTIDERMQRRIVRMVDKQPQSTSTQIQAVLQTQGASVSTRTIRRHLNEKRYGRRPRRTPLLTQRHKKARLRFAKMYLSKPQSFWENVLWTDETKVELFGKARHSTVYRKQEEGYTVPTVKHGGGSRMFWGCFAASGTGCIDCVQGIMKSGDYQKILAHNVGPSVRKLGLRQRSWVFQQDNDPKHTSKSTQKWLETKCWRILKWPSMSPDLNPTEHLWRDLKIAVARRHPSNLRDLEQFSKEEWSKIPVESACVFVCLLVCLC</sequence>
<dbReference type="InterPro" id="IPR009057">
    <property type="entry name" value="Homeodomain-like_sf"/>
</dbReference>
<dbReference type="GO" id="GO:0015074">
    <property type="term" value="P:DNA integration"/>
    <property type="evidence" value="ECO:0007669"/>
    <property type="project" value="InterPro"/>
</dbReference>
<evidence type="ECO:0000259" key="3">
    <source>
        <dbReference type="Pfam" id="PF25787"/>
    </source>
</evidence>
<evidence type="ECO:0000313" key="4">
    <source>
        <dbReference type="EMBL" id="KAF4085431.1"/>
    </source>
</evidence>
<dbReference type="Pfam" id="PF01498">
    <property type="entry name" value="HTH_Tnp_Tc3_2"/>
    <property type="match status" value="1"/>
</dbReference>
<accession>A0A7J6AU13</accession>
<protein>
    <recommendedName>
        <fullName evidence="6">Transposase</fullName>
    </recommendedName>
</protein>
<gene>
    <name evidence="4" type="ORF">AMELA_G00118760</name>
</gene>
<dbReference type="InterPro" id="IPR057667">
    <property type="entry name" value="HTH_SB"/>
</dbReference>
<feature type="domain" description="Sleeping Beauty transposase HTH" evidence="3">
    <location>
        <begin position="6"/>
        <end position="55"/>
    </location>
</feature>
<evidence type="ECO:0008006" key="6">
    <source>
        <dbReference type="Google" id="ProtNLM"/>
    </source>
</evidence>
<feature type="domain" description="Transposase Tc1-like" evidence="1">
    <location>
        <begin position="72"/>
        <end position="141"/>
    </location>
</feature>
<dbReference type="InterPro" id="IPR036397">
    <property type="entry name" value="RNaseH_sf"/>
</dbReference>
<comment type="caution">
    <text evidence="4">The sequence shown here is derived from an EMBL/GenBank/DDBJ whole genome shotgun (WGS) entry which is preliminary data.</text>
</comment>
<proteinExistence type="predicted"/>
<reference evidence="4 5" key="1">
    <citation type="submission" date="2020-02" db="EMBL/GenBank/DDBJ databases">
        <title>A chromosome-scale genome assembly of the black bullhead catfish (Ameiurus melas).</title>
        <authorList>
            <person name="Wen M."/>
            <person name="Zham M."/>
            <person name="Cabau C."/>
            <person name="Klopp C."/>
            <person name="Donnadieu C."/>
            <person name="Roques C."/>
            <person name="Bouchez O."/>
            <person name="Lampietro C."/>
            <person name="Jouanno E."/>
            <person name="Herpin A."/>
            <person name="Louis A."/>
            <person name="Berthelot C."/>
            <person name="Parey E."/>
            <person name="Roest-Crollius H."/>
            <person name="Braasch I."/>
            <person name="Postlethwait J."/>
            <person name="Robinson-Rechavi M."/>
            <person name="Echchiki A."/>
            <person name="Begum T."/>
            <person name="Montfort J."/>
            <person name="Schartl M."/>
            <person name="Bobe J."/>
            <person name="Guiguen Y."/>
        </authorList>
    </citation>
    <scope>NUCLEOTIDE SEQUENCE [LARGE SCALE GENOMIC DNA]</scope>
    <source>
        <strain evidence="4">M_S1</strain>
        <tissue evidence="4">Blood</tissue>
    </source>
</reference>
<keyword evidence="5" id="KW-1185">Reference proteome</keyword>
<evidence type="ECO:0000313" key="5">
    <source>
        <dbReference type="Proteomes" id="UP000593565"/>
    </source>
</evidence>
<dbReference type="AlphaFoldDB" id="A0A7J6AU13"/>
<evidence type="ECO:0000259" key="2">
    <source>
        <dbReference type="Pfam" id="PF13358"/>
    </source>
</evidence>
<dbReference type="InterPro" id="IPR036388">
    <property type="entry name" value="WH-like_DNA-bd_sf"/>
</dbReference>
<dbReference type="InterPro" id="IPR052338">
    <property type="entry name" value="Transposase_5"/>
</dbReference>
<evidence type="ECO:0000259" key="1">
    <source>
        <dbReference type="Pfam" id="PF01498"/>
    </source>
</evidence>
<organism evidence="4 5">
    <name type="scientific">Ameiurus melas</name>
    <name type="common">Black bullhead</name>
    <name type="synonym">Silurus melas</name>
    <dbReference type="NCBI Taxonomy" id="219545"/>
    <lineage>
        <taxon>Eukaryota</taxon>
        <taxon>Metazoa</taxon>
        <taxon>Chordata</taxon>
        <taxon>Craniata</taxon>
        <taxon>Vertebrata</taxon>
        <taxon>Euteleostomi</taxon>
        <taxon>Actinopterygii</taxon>
        <taxon>Neopterygii</taxon>
        <taxon>Teleostei</taxon>
        <taxon>Ostariophysi</taxon>
        <taxon>Siluriformes</taxon>
        <taxon>Ictaluridae</taxon>
        <taxon>Ameiurus</taxon>
    </lineage>
</organism>
<dbReference type="InterPro" id="IPR038717">
    <property type="entry name" value="Tc1-like_DDE_dom"/>
</dbReference>
<dbReference type="GO" id="GO:0003677">
    <property type="term" value="F:DNA binding"/>
    <property type="evidence" value="ECO:0007669"/>
    <property type="project" value="InterPro"/>
</dbReference>
<dbReference type="GO" id="GO:0006313">
    <property type="term" value="P:DNA transposition"/>
    <property type="evidence" value="ECO:0007669"/>
    <property type="project" value="InterPro"/>
</dbReference>
<name>A0A7J6AU13_AMEME</name>
<dbReference type="Gene3D" id="3.30.420.10">
    <property type="entry name" value="Ribonuclease H-like superfamily/Ribonuclease H"/>
    <property type="match status" value="1"/>
</dbReference>
<dbReference type="PANTHER" id="PTHR23022">
    <property type="entry name" value="TRANSPOSABLE ELEMENT-RELATED"/>
    <property type="match status" value="1"/>
</dbReference>
<dbReference type="EMBL" id="JAAGNN010000009">
    <property type="protein sequence ID" value="KAF4085431.1"/>
    <property type="molecule type" value="Genomic_DNA"/>
</dbReference>
<dbReference type="Gene3D" id="1.10.10.10">
    <property type="entry name" value="Winged helix-like DNA-binding domain superfamily/Winged helix DNA-binding domain"/>
    <property type="match status" value="1"/>
</dbReference>
<dbReference type="Pfam" id="PF13358">
    <property type="entry name" value="DDE_3"/>
    <property type="match status" value="1"/>
</dbReference>
<feature type="domain" description="Tc1-like transposase DDE" evidence="2">
    <location>
        <begin position="151"/>
        <end position="299"/>
    </location>
</feature>
<dbReference type="Pfam" id="PF25787">
    <property type="entry name" value="HTH_SB"/>
    <property type="match status" value="1"/>
</dbReference>
<dbReference type="SUPFAM" id="SSF46689">
    <property type="entry name" value="Homeodomain-like"/>
    <property type="match status" value="1"/>
</dbReference>